<dbReference type="InterPro" id="IPR001810">
    <property type="entry name" value="F-box_dom"/>
</dbReference>
<dbReference type="Proteomes" id="UP001255856">
    <property type="component" value="Unassembled WGS sequence"/>
</dbReference>
<proteinExistence type="predicted"/>
<protein>
    <recommendedName>
        <fullName evidence="3">F-box domain-containing protein</fullName>
    </recommendedName>
</protein>
<accession>A0AAD9IIG1</accession>
<feature type="region of interest" description="Disordered" evidence="2">
    <location>
        <begin position="381"/>
        <end position="498"/>
    </location>
</feature>
<dbReference type="GO" id="GO:0005930">
    <property type="term" value="C:axoneme"/>
    <property type="evidence" value="ECO:0007669"/>
    <property type="project" value="UniProtKB-SubCell"/>
</dbReference>
<dbReference type="Pfam" id="PF12937">
    <property type="entry name" value="F-box-like"/>
    <property type="match status" value="1"/>
</dbReference>
<comment type="subcellular location">
    <subcellularLocation>
        <location evidence="1">Cytoplasm</location>
        <location evidence="1">Cytoskeleton</location>
        <location evidence="1">Cilium axoneme</location>
    </subcellularLocation>
</comment>
<dbReference type="InterPro" id="IPR032675">
    <property type="entry name" value="LRR_dom_sf"/>
</dbReference>
<feature type="compositionally biased region" description="Acidic residues" evidence="2">
    <location>
        <begin position="403"/>
        <end position="421"/>
    </location>
</feature>
<dbReference type="InterPro" id="IPR036047">
    <property type="entry name" value="F-box-like_dom_sf"/>
</dbReference>
<reference evidence="4" key="1">
    <citation type="submission" date="2021-01" db="EMBL/GenBank/DDBJ databases">
        <authorList>
            <person name="Eckstrom K.M.E."/>
        </authorList>
    </citation>
    <scope>NUCLEOTIDE SEQUENCE</scope>
    <source>
        <strain evidence="4">UVCC 0001</strain>
    </source>
</reference>
<evidence type="ECO:0000256" key="2">
    <source>
        <dbReference type="SAM" id="MobiDB-lite"/>
    </source>
</evidence>
<dbReference type="AlphaFoldDB" id="A0AAD9IIG1"/>
<evidence type="ECO:0000256" key="1">
    <source>
        <dbReference type="ARBA" id="ARBA00004430"/>
    </source>
</evidence>
<dbReference type="SUPFAM" id="SSF81383">
    <property type="entry name" value="F-box domain"/>
    <property type="match status" value="1"/>
</dbReference>
<name>A0AAD9IIG1_PROWI</name>
<sequence length="580" mass="64851">MPQRLHISSLDDASLLHIFSHLGGWWDRMRGAQVCRRWRDLLQGPASREQWREVQVRLLFGGQEEIWTNQQMRALLDFFQARRDWFGQLSLVLDMETDLAEDGVLCVSLLFGLLGLIGSSLSHLELVVCEPPPDQKYYDEQDRRQQAGLPFDDTDPWEYTARESARGPGVNLTALMDNCAYFSLIPNVTCLAIRGERFPQPWFLPPRVEQLALDGGQRAADALTMPSQRDEHETSAVLLGLRSLELPEFCLHLQHASTLATLRQLRRLCLGRVHFHAPLPRAAEDGPVFPDLEELDLSETSAAAGLHYGDCIAFVRGCPRVRWLSLRGCGLDAVPDCVTELPLQTLHLGGNRLGAASFLPPGPYLDTLRVLGLSSTEAFGAKNKYPPEDGEDFPNSSASGGSDSDEWYTDDGGDNDEDAELSADSASATHSEDDRSPTRGNWSADEDEEDAMAWNGRGAGRGEPSGRDGAAPRRGRRDGGREGRGKADARVIPSRDERERQAHARLFRSVAESLRGVASRLETLRINLNPWLLYTPETMRELVEDKPCLRRLEVSSSFWKSEEEIETVRKAYPRLRIVEV</sequence>
<evidence type="ECO:0000313" key="4">
    <source>
        <dbReference type="EMBL" id="KAK2079114.1"/>
    </source>
</evidence>
<keyword evidence="5" id="KW-1185">Reference proteome</keyword>
<dbReference type="EMBL" id="JASFZW010000003">
    <property type="protein sequence ID" value="KAK2079114.1"/>
    <property type="molecule type" value="Genomic_DNA"/>
</dbReference>
<dbReference type="SUPFAM" id="SSF52047">
    <property type="entry name" value="RNI-like"/>
    <property type="match status" value="1"/>
</dbReference>
<evidence type="ECO:0000259" key="3">
    <source>
        <dbReference type="Pfam" id="PF12937"/>
    </source>
</evidence>
<evidence type="ECO:0000313" key="5">
    <source>
        <dbReference type="Proteomes" id="UP001255856"/>
    </source>
</evidence>
<dbReference type="Gene3D" id="3.80.10.10">
    <property type="entry name" value="Ribonuclease Inhibitor"/>
    <property type="match status" value="1"/>
</dbReference>
<feature type="compositionally biased region" description="Basic and acidic residues" evidence="2">
    <location>
        <begin position="477"/>
        <end position="498"/>
    </location>
</feature>
<gene>
    <name evidence="4" type="ORF">QBZ16_002804</name>
</gene>
<dbReference type="Gene3D" id="1.20.1280.50">
    <property type="match status" value="1"/>
</dbReference>
<feature type="domain" description="F-box" evidence="3">
    <location>
        <begin position="15"/>
        <end position="43"/>
    </location>
</feature>
<comment type="caution">
    <text evidence="4">The sequence shown here is derived from an EMBL/GenBank/DDBJ whole genome shotgun (WGS) entry which is preliminary data.</text>
</comment>
<organism evidence="4 5">
    <name type="scientific">Prototheca wickerhamii</name>
    <dbReference type="NCBI Taxonomy" id="3111"/>
    <lineage>
        <taxon>Eukaryota</taxon>
        <taxon>Viridiplantae</taxon>
        <taxon>Chlorophyta</taxon>
        <taxon>core chlorophytes</taxon>
        <taxon>Trebouxiophyceae</taxon>
        <taxon>Chlorellales</taxon>
        <taxon>Chlorellaceae</taxon>
        <taxon>Prototheca</taxon>
    </lineage>
</organism>